<organism evidence="3 4">
    <name type="scientific">Naegleria lovaniensis</name>
    <name type="common">Amoeba</name>
    <dbReference type="NCBI Taxonomy" id="51637"/>
    <lineage>
        <taxon>Eukaryota</taxon>
        <taxon>Discoba</taxon>
        <taxon>Heterolobosea</taxon>
        <taxon>Tetramitia</taxon>
        <taxon>Eutetramitia</taxon>
        <taxon>Vahlkampfiidae</taxon>
        <taxon>Naegleria</taxon>
    </lineage>
</organism>
<gene>
    <name evidence="3" type="ORF">C9374_007761</name>
</gene>
<dbReference type="RefSeq" id="XP_044546385.1">
    <property type="nucleotide sequence ID" value="XM_044697762.1"/>
</dbReference>
<feature type="compositionally biased region" description="Polar residues" evidence="1">
    <location>
        <begin position="67"/>
        <end position="93"/>
    </location>
</feature>
<dbReference type="Gene3D" id="1.10.167.10">
    <property type="entry name" value="Regulator of G-protein Signalling 4, domain 2"/>
    <property type="match status" value="1"/>
</dbReference>
<dbReference type="Proteomes" id="UP000816034">
    <property type="component" value="Unassembled WGS sequence"/>
</dbReference>
<dbReference type="InterPro" id="IPR016137">
    <property type="entry name" value="RGS"/>
</dbReference>
<dbReference type="SUPFAM" id="SSF48097">
    <property type="entry name" value="Regulator of G-protein signaling, RGS"/>
    <property type="match status" value="1"/>
</dbReference>
<dbReference type="EMBL" id="PYSW02000030">
    <property type="protein sequence ID" value="KAG2379123.1"/>
    <property type="molecule type" value="Genomic_DNA"/>
</dbReference>
<name>A0AA88KIQ1_NAELO</name>
<dbReference type="PROSITE" id="PS50132">
    <property type="entry name" value="RGS"/>
    <property type="match status" value="1"/>
</dbReference>
<feature type="domain" description="RGS" evidence="2">
    <location>
        <begin position="177"/>
        <end position="255"/>
    </location>
</feature>
<sequence length="578" mass="65783">MISSSSSPTTITTTTTITTQDATINFMKQEETQSNISQKSNEKRFRLNSLLLTRRKSSPTTTSPLSNQSQHTFMTANSPTTAVNGNHYSENQWNGTQQHDHFIVNGIHQEQLSEVVFEDKHILYTTTAHTNMDAESVTSDNTGSTTNSVSTMIENTILHQYSSNAVKNYEKSFVLMREILDTFLMNEAESEINIDGQSKYRLLGNAALLNLQSYIEMDLMTKYTLFDQVELELLLLVKEDILPRFAQSEEWQNFVLEHGDIANSCCYPEDVKKVLKLRYRKEDLLREYISQKDIDFSEMAASDMSCLKHMLDINGLNIFSTKGDQFVDLQDIGMGGFTNAKIIGFLPFAAEVVISGHCSGYAMTKFVPTTLFDQDHEGKIIPFREHEFEHVDFSNELNKDVYPSWLTKFSVKYPRPCSKRTCYAAGTCVFVKGRYIMINKSVLNPDKYPSEYIFCKNSKMKKEKTTNSLFVSIHVVTPVAKEKCHFVNLLLLNTGGFLNILAESMLKQSLKVCSQQQMTMIEELNVMKKDRFALIEDGYNRARQFISLSLAKFGKTIGTAEGCTFPQTFEEFQKYADS</sequence>
<feature type="region of interest" description="Disordered" evidence="1">
    <location>
        <begin position="51"/>
        <end position="93"/>
    </location>
</feature>
<keyword evidence="4" id="KW-1185">Reference proteome</keyword>
<dbReference type="GeneID" id="68100215"/>
<dbReference type="InterPro" id="IPR036305">
    <property type="entry name" value="RGS_sf"/>
</dbReference>
<dbReference type="InterPro" id="IPR044926">
    <property type="entry name" value="RGS_subdomain_2"/>
</dbReference>
<protein>
    <recommendedName>
        <fullName evidence="2">RGS domain-containing protein</fullName>
    </recommendedName>
</protein>
<dbReference type="AlphaFoldDB" id="A0AA88KIQ1"/>
<proteinExistence type="predicted"/>
<evidence type="ECO:0000256" key="1">
    <source>
        <dbReference type="SAM" id="MobiDB-lite"/>
    </source>
</evidence>
<accession>A0AA88KIQ1</accession>
<comment type="caution">
    <text evidence="3">The sequence shown here is derived from an EMBL/GenBank/DDBJ whole genome shotgun (WGS) entry which is preliminary data.</text>
</comment>
<evidence type="ECO:0000259" key="2">
    <source>
        <dbReference type="PROSITE" id="PS50132"/>
    </source>
</evidence>
<evidence type="ECO:0000313" key="4">
    <source>
        <dbReference type="Proteomes" id="UP000816034"/>
    </source>
</evidence>
<evidence type="ECO:0000313" key="3">
    <source>
        <dbReference type="EMBL" id="KAG2379123.1"/>
    </source>
</evidence>
<reference evidence="3 4" key="1">
    <citation type="journal article" date="2018" name="BMC Genomics">
        <title>The genome of Naegleria lovaniensis, the basis for a comparative approach to unravel pathogenicity factors of the human pathogenic amoeba N. fowleri.</title>
        <authorList>
            <person name="Liechti N."/>
            <person name="Schurch N."/>
            <person name="Bruggmann R."/>
            <person name="Wittwer M."/>
        </authorList>
    </citation>
    <scope>NUCLEOTIDE SEQUENCE [LARGE SCALE GENOMIC DNA]</scope>
    <source>
        <strain evidence="3 4">ATCC 30569</strain>
    </source>
</reference>